<evidence type="ECO:0000313" key="3">
    <source>
        <dbReference type="Proteomes" id="UP000199297"/>
    </source>
</evidence>
<sequence length="85" mass="9545">MEVKDIEKLITDAVELDEIHVAFDGSQCKVIAVADFLGELSRVKKQQTIYAPLAQVINDGVIHAVSIKTFTTADWQREKMFNLPL</sequence>
<dbReference type="Pfam" id="PF01722">
    <property type="entry name" value="BolA"/>
    <property type="match status" value="1"/>
</dbReference>
<protein>
    <submittedName>
        <fullName evidence="2">Acid stress-induced BolA-like protein IbaG/YrbA, predicted regulator of iron metabolism</fullName>
    </submittedName>
</protein>
<dbReference type="Proteomes" id="UP000199297">
    <property type="component" value="Unassembled WGS sequence"/>
</dbReference>
<name>A0A1H7LGK1_9GAMM</name>
<dbReference type="InterPro" id="IPR036065">
    <property type="entry name" value="BolA-like_sf"/>
</dbReference>
<accession>A0A1H7LGK1</accession>
<dbReference type="PIRSF" id="PIRSF003113">
    <property type="entry name" value="BolA"/>
    <property type="match status" value="1"/>
</dbReference>
<dbReference type="EMBL" id="FOBI01000004">
    <property type="protein sequence ID" value="SEK97507.1"/>
    <property type="molecule type" value="Genomic_DNA"/>
</dbReference>
<dbReference type="AlphaFoldDB" id="A0A1H7LGK1"/>
<reference evidence="3" key="1">
    <citation type="submission" date="2016-10" db="EMBL/GenBank/DDBJ databases">
        <authorList>
            <person name="Varghese N."/>
            <person name="Submissions S."/>
        </authorList>
    </citation>
    <scope>NUCLEOTIDE SEQUENCE [LARGE SCALE GENOMIC DNA]</scope>
    <source>
        <strain evidence="3">CGMCC 1.9127</strain>
    </source>
</reference>
<organism evidence="2 3">
    <name type="scientific">Colwellia chukchiensis</name>
    <dbReference type="NCBI Taxonomy" id="641665"/>
    <lineage>
        <taxon>Bacteria</taxon>
        <taxon>Pseudomonadati</taxon>
        <taxon>Pseudomonadota</taxon>
        <taxon>Gammaproteobacteria</taxon>
        <taxon>Alteromonadales</taxon>
        <taxon>Colwelliaceae</taxon>
        <taxon>Colwellia</taxon>
    </lineage>
</organism>
<evidence type="ECO:0000313" key="2">
    <source>
        <dbReference type="EMBL" id="SEK97507.1"/>
    </source>
</evidence>
<dbReference type="InterPro" id="IPR002634">
    <property type="entry name" value="BolA"/>
</dbReference>
<gene>
    <name evidence="2" type="ORF">SAMN05216262_104143</name>
</gene>
<dbReference type="SUPFAM" id="SSF82657">
    <property type="entry name" value="BolA-like"/>
    <property type="match status" value="1"/>
</dbReference>
<dbReference type="Gene3D" id="3.30.300.90">
    <property type="entry name" value="BolA-like"/>
    <property type="match status" value="1"/>
</dbReference>
<proteinExistence type="inferred from homology"/>
<comment type="similarity">
    <text evidence="1">Belongs to the BolA/IbaG family.</text>
</comment>
<dbReference type="OrthoDB" id="9812890at2"/>
<dbReference type="RefSeq" id="WP_085284390.1">
    <property type="nucleotide sequence ID" value="NZ_FOBI01000004.1"/>
</dbReference>
<evidence type="ECO:0000256" key="1">
    <source>
        <dbReference type="RuleBase" id="RU003860"/>
    </source>
</evidence>
<dbReference type="STRING" id="641665.GCA_002104455_02863"/>
<keyword evidence="3" id="KW-1185">Reference proteome</keyword>